<accession>A0A0L7KWB8</accession>
<feature type="transmembrane region" description="Helical" evidence="5">
    <location>
        <begin position="79"/>
        <end position="98"/>
    </location>
</feature>
<keyword evidence="7" id="KW-0813">Transport</keyword>
<dbReference type="PANTHER" id="PTHR48021:SF68">
    <property type="entry name" value="MAJOR FACILITATOR SUPERFAMILY (MFS) PROFILE DOMAIN-CONTAINING PROTEIN"/>
    <property type="match status" value="1"/>
</dbReference>
<comment type="subcellular location">
    <subcellularLocation>
        <location evidence="1">Membrane</location>
        <topology evidence="1">Multi-pass membrane protein</topology>
    </subcellularLocation>
</comment>
<dbReference type="Pfam" id="PF00083">
    <property type="entry name" value="Sugar_tr"/>
    <property type="match status" value="1"/>
</dbReference>
<feature type="transmembrane region" description="Helical" evidence="5">
    <location>
        <begin position="355"/>
        <end position="373"/>
    </location>
</feature>
<reference evidence="7 8" key="1">
    <citation type="journal article" date="2015" name="Genome Biol. Evol.">
        <title>The genome of winter moth (Operophtera brumata) provides a genomic perspective on sexual dimorphism and phenology.</title>
        <authorList>
            <person name="Derks M.F."/>
            <person name="Smit S."/>
            <person name="Salis L."/>
            <person name="Schijlen E."/>
            <person name="Bossers A."/>
            <person name="Mateman C."/>
            <person name="Pijl A.S."/>
            <person name="de Ridder D."/>
            <person name="Groenen M.A."/>
            <person name="Visser M.E."/>
            <person name="Megens H.J."/>
        </authorList>
    </citation>
    <scope>NUCLEOTIDE SEQUENCE [LARGE SCALE GENOMIC DNA]</scope>
    <source>
        <strain evidence="7">WM2013NL</strain>
        <tissue evidence="7">Head and thorax</tissue>
    </source>
</reference>
<feature type="transmembrane region" description="Helical" evidence="5">
    <location>
        <begin position="321"/>
        <end position="343"/>
    </location>
</feature>
<dbReference type="InterPro" id="IPR050549">
    <property type="entry name" value="MFS_Trehalose_Transporter"/>
</dbReference>
<gene>
    <name evidence="7" type="ORF">OBRU01_19731</name>
</gene>
<feature type="domain" description="Major facilitator superfamily (MFS) profile" evidence="6">
    <location>
        <begin position="1"/>
        <end position="445"/>
    </location>
</feature>
<feature type="transmembrane region" description="Helical" evidence="5">
    <location>
        <begin position="423"/>
        <end position="441"/>
    </location>
</feature>
<evidence type="ECO:0000256" key="5">
    <source>
        <dbReference type="SAM" id="Phobius"/>
    </source>
</evidence>
<dbReference type="SUPFAM" id="SSF103473">
    <property type="entry name" value="MFS general substrate transporter"/>
    <property type="match status" value="1"/>
</dbReference>
<keyword evidence="7" id="KW-0762">Sugar transport</keyword>
<evidence type="ECO:0000259" key="6">
    <source>
        <dbReference type="PROSITE" id="PS50850"/>
    </source>
</evidence>
<feature type="transmembrane region" description="Helical" evidence="5">
    <location>
        <begin position="52"/>
        <end position="72"/>
    </location>
</feature>
<dbReference type="PANTHER" id="PTHR48021">
    <property type="match status" value="1"/>
</dbReference>
<feature type="transmembrane region" description="Helical" evidence="5">
    <location>
        <begin position="142"/>
        <end position="159"/>
    </location>
</feature>
<dbReference type="EMBL" id="JTDY01005064">
    <property type="protein sequence ID" value="KOB67410.1"/>
    <property type="molecule type" value="Genomic_DNA"/>
</dbReference>
<protein>
    <submittedName>
        <fullName evidence="7">Sugar transporter</fullName>
    </submittedName>
</protein>
<evidence type="ECO:0000256" key="3">
    <source>
        <dbReference type="ARBA" id="ARBA00022989"/>
    </source>
</evidence>
<evidence type="ECO:0000256" key="4">
    <source>
        <dbReference type="ARBA" id="ARBA00023136"/>
    </source>
</evidence>
<organism evidence="7 8">
    <name type="scientific">Operophtera brumata</name>
    <name type="common">Winter moth</name>
    <name type="synonym">Phalaena brumata</name>
    <dbReference type="NCBI Taxonomy" id="104452"/>
    <lineage>
        <taxon>Eukaryota</taxon>
        <taxon>Metazoa</taxon>
        <taxon>Ecdysozoa</taxon>
        <taxon>Arthropoda</taxon>
        <taxon>Hexapoda</taxon>
        <taxon>Insecta</taxon>
        <taxon>Pterygota</taxon>
        <taxon>Neoptera</taxon>
        <taxon>Endopterygota</taxon>
        <taxon>Lepidoptera</taxon>
        <taxon>Glossata</taxon>
        <taxon>Ditrysia</taxon>
        <taxon>Geometroidea</taxon>
        <taxon>Geometridae</taxon>
        <taxon>Larentiinae</taxon>
        <taxon>Operophtera</taxon>
    </lineage>
</organism>
<feature type="transmembrane region" description="Helical" evidence="5">
    <location>
        <begin position="165"/>
        <end position="183"/>
    </location>
</feature>
<keyword evidence="2 5" id="KW-0812">Transmembrane</keyword>
<dbReference type="PROSITE" id="PS50850">
    <property type="entry name" value="MFS"/>
    <property type="match status" value="1"/>
</dbReference>
<feature type="transmembrane region" description="Helical" evidence="5">
    <location>
        <begin position="291"/>
        <end position="314"/>
    </location>
</feature>
<feature type="transmembrane region" description="Helical" evidence="5">
    <location>
        <begin position="252"/>
        <end position="279"/>
    </location>
</feature>
<dbReference type="Gene3D" id="1.20.1250.20">
    <property type="entry name" value="MFS general substrate transporter like domains"/>
    <property type="match status" value="1"/>
</dbReference>
<dbReference type="AlphaFoldDB" id="A0A0L7KWB8"/>
<evidence type="ECO:0000256" key="1">
    <source>
        <dbReference type="ARBA" id="ARBA00004141"/>
    </source>
</evidence>
<evidence type="ECO:0000313" key="7">
    <source>
        <dbReference type="EMBL" id="KOB67410.1"/>
    </source>
</evidence>
<proteinExistence type="predicted"/>
<dbReference type="GO" id="GO:0016020">
    <property type="term" value="C:membrane"/>
    <property type="evidence" value="ECO:0007669"/>
    <property type="project" value="UniProtKB-SubCell"/>
</dbReference>
<comment type="caution">
    <text evidence="7">The sequence shown here is derived from an EMBL/GenBank/DDBJ whole genome shotgun (WGS) entry which is preliminary data.</text>
</comment>
<dbReference type="InterPro" id="IPR020846">
    <property type="entry name" value="MFS_dom"/>
</dbReference>
<dbReference type="InterPro" id="IPR005828">
    <property type="entry name" value="MFS_sugar_transport-like"/>
</dbReference>
<dbReference type="InterPro" id="IPR036259">
    <property type="entry name" value="MFS_trans_sf"/>
</dbReference>
<keyword evidence="3 5" id="KW-1133">Transmembrane helix</keyword>
<feature type="transmembrane region" description="Helical" evidence="5">
    <location>
        <begin position="385"/>
        <end position="403"/>
    </location>
</feature>
<evidence type="ECO:0000313" key="8">
    <source>
        <dbReference type="Proteomes" id="UP000037510"/>
    </source>
</evidence>
<keyword evidence="4 5" id="KW-0472">Membrane</keyword>
<keyword evidence="8" id="KW-1185">Reference proteome</keyword>
<feature type="transmembrane region" description="Helical" evidence="5">
    <location>
        <begin position="12"/>
        <end position="32"/>
    </location>
</feature>
<sequence length="481" mass="53758">MDLLTVFRQVFVMMSPQLAGISIGGAVTYPTVLLNQLRGADSNIQLNMDTASWLGSIQGLAGIPSILMPGLMQWKGRKIAFMTGCLTTIIGWFVAYTATSATGLLISESFHGLGGNSILPVSLLTISEMVDPLYRNVSMQTFAICQALGITLVVVMSRYLHWRTISIVMCVPMILALSFASFWPESPSWLAYKGEFDKCEKAFKWLRGTNARAQKELADLVAAQKESIARDRNQMRKSPFMHSLRQLTNRDFFIPILHMLLLLNLTYWSGGLVVIVYSIDIIQRATGDANFAFYGGVMINCILLFGVTISMILVKKFSNKSVLLFSAAGDIFFLACASLVTYLQSIEKLPRDSLLCMYCMIGFMVTSSLGLHPIPYDMAAEVVPVKYRGAGGIMYVIIMSLLHTSSLKLYPYLVVQLDLCGTFLIYMTNAIVCALLIWKYVPETKQKTLQQIEDYYMFGEFDRKRILEADDTDDTPMIDYS</sequence>
<dbReference type="Proteomes" id="UP000037510">
    <property type="component" value="Unassembled WGS sequence"/>
</dbReference>
<name>A0A0L7KWB8_OPEBR</name>
<dbReference type="GO" id="GO:0022857">
    <property type="term" value="F:transmembrane transporter activity"/>
    <property type="evidence" value="ECO:0007669"/>
    <property type="project" value="InterPro"/>
</dbReference>
<evidence type="ECO:0000256" key="2">
    <source>
        <dbReference type="ARBA" id="ARBA00022692"/>
    </source>
</evidence>
<dbReference type="STRING" id="104452.A0A0L7KWB8"/>